<sequence length="395" mass="45838">MIKSFPASRARTHNCLVIYSINVEDSCLEQFKHKYKKINDAVQEGEFPRTSTIIITLRKQIETKIEKTEWILSIFADTMRLLNSNYFLMKLAIPISDNCDKDLRFSHKSNLISSDTGFIKTLYLSKPIICYIEDKEGILMSHFCRLNISDSLKLSHFNDAYALMLKDLTKIIRKDPTLLWSLMPDLDKNTEFSELLGEIWQEIAKHELFYSSTEGWGYVAIEDMIINDVEDKSILQEILTKIYSETNYPVVIMPPHVLNALQKFSPKDSLQIMSPSQTSDILHNNVMLIETLKPNQKIELLRYLIKEPVVNSQNAWPSAAARYVLDLPLLLLSNQKFVKFQSANKAKSVYLVEKDYLKLFNLNDQSNMQYINPDLPKDILSIFKKSEFQQAHEKY</sequence>
<dbReference type="OrthoDB" id="1262810at2759"/>
<gene>
    <name evidence="1" type="ORF">BpHYR1_054541</name>
</gene>
<evidence type="ECO:0000313" key="1">
    <source>
        <dbReference type="EMBL" id="RNA34287.1"/>
    </source>
</evidence>
<evidence type="ECO:0000313" key="2">
    <source>
        <dbReference type="Proteomes" id="UP000276133"/>
    </source>
</evidence>
<keyword evidence="2" id="KW-1185">Reference proteome</keyword>
<name>A0A3M7SF49_BRAPC</name>
<proteinExistence type="predicted"/>
<accession>A0A3M7SF49</accession>
<dbReference type="Proteomes" id="UP000276133">
    <property type="component" value="Unassembled WGS sequence"/>
</dbReference>
<organism evidence="1 2">
    <name type="scientific">Brachionus plicatilis</name>
    <name type="common">Marine rotifer</name>
    <name type="synonym">Brachionus muelleri</name>
    <dbReference type="NCBI Taxonomy" id="10195"/>
    <lineage>
        <taxon>Eukaryota</taxon>
        <taxon>Metazoa</taxon>
        <taxon>Spiralia</taxon>
        <taxon>Gnathifera</taxon>
        <taxon>Rotifera</taxon>
        <taxon>Eurotatoria</taxon>
        <taxon>Monogononta</taxon>
        <taxon>Pseudotrocha</taxon>
        <taxon>Ploima</taxon>
        <taxon>Brachionidae</taxon>
        <taxon>Brachionus</taxon>
    </lineage>
</organism>
<comment type="caution">
    <text evidence="1">The sequence shown here is derived from an EMBL/GenBank/DDBJ whole genome shotgun (WGS) entry which is preliminary data.</text>
</comment>
<dbReference type="PANTHER" id="PTHR46919">
    <property type="entry name" value="ZINC FINGER, C3HC4 TYPE (RING FINGER) FAMILY PROTEIN"/>
    <property type="match status" value="1"/>
</dbReference>
<reference evidence="1 2" key="1">
    <citation type="journal article" date="2018" name="Sci. Rep.">
        <title>Genomic signatures of local adaptation to the degree of environmental predictability in rotifers.</title>
        <authorList>
            <person name="Franch-Gras L."/>
            <person name="Hahn C."/>
            <person name="Garcia-Roger E.M."/>
            <person name="Carmona M.J."/>
            <person name="Serra M."/>
            <person name="Gomez A."/>
        </authorList>
    </citation>
    <scope>NUCLEOTIDE SEQUENCE [LARGE SCALE GENOMIC DNA]</scope>
    <source>
        <strain evidence="1">HYR1</strain>
    </source>
</reference>
<dbReference type="EMBL" id="REGN01001501">
    <property type="protein sequence ID" value="RNA34287.1"/>
    <property type="molecule type" value="Genomic_DNA"/>
</dbReference>
<dbReference type="AlphaFoldDB" id="A0A3M7SF49"/>
<protein>
    <submittedName>
        <fullName evidence="1">Sacsin</fullName>
    </submittedName>
</protein>
<dbReference type="PANTHER" id="PTHR46919:SF2">
    <property type="entry name" value="SACSIN"/>
    <property type="match status" value="1"/>
</dbReference>
<dbReference type="STRING" id="10195.A0A3M7SF49"/>